<dbReference type="EMBL" id="JAWQEG010001183">
    <property type="protein sequence ID" value="KAK3881696.1"/>
    <property type="molecule type" value="Genomic_DNA"/>
</dbReference>
<accession>A0AAE1FXR7</accession>
<proteinExistence type="predicted"/>
<organism evidence="2 3">
    <name type="scientific">Petrolisthes cinctipes</name>
    <name type="common">Flat porcelain crab</name>
    <dbReference type="NCBI Taxonomy" id="88211"/>
    <lineage>
        <taxon>Eukaryota</taxon>
        <taxon>Metazoa</taxon>
        <taxon>Ecdysozoa</taxon>
        <taxon>Arthropoda</taxon>
        <taxon>Crustacea</taxon>
        <taxon>Multicrustacea</taxon>
        <taxon>Malacostraca</taxon>
        <taxon>Eumalacostraca</taxon>
        <taxon>Eucarida</taxon>
        <taxon>Decapoda</taxon>
        <taxon>Pleocyemata</taxon>
        <taxon>Anomura</taxon>
        <taxon>Galatheoidea</taxon>
        <taxon>Porcellanidae</taxon>
        <taxon>Petrolisthes</taxon>
    </lineage>
</organism>
<feature type="region of interest" description="Disordered" evidence="1">
    <location>
        <begin position="87"/>
        <end position="112"/>
    </location>
</feature>
<comment type="caution">
    <text evidence="2">The sequence shown here is derived from an EMBL/GenBank/DDBJ whole genome shotgun (WGS) entry which is preliminary data.</text>
</comment>
<reference evidence="2" key="1">
    <citation type="submission" date="2023-10" db="EMBL/GenBank/DDBJ databases">
        <title>Genome assemblies of two species of porcelain crab, Petrolisthes cinctipes and Petrolisthes manimaculis (Anomura: Porcellanidae).</title>
        <authorList>
            <person name="Angst P."/>
        </authorList>
    </citation>
    <scope>NUCLEOTIDE SEQUENCE</scope>
    <source>
        <strain evidence="2">PB745_01</strain>
        <tissue evidence="2">Gill</tissue>
    </source>
</reference>
<dbReference type="AlphaFoldDB" id="A0AAE1FXR7"/>
<evidence type="ECO:0000313" key="2">
    <source>
        <dbReference type="EMBL" id="KAK3881696.1"/>
    </source>
</evidence>
<evidence type="ECO:0000313" key="3">
    <source>
        <dbReference type="Proteomes" id="UP001286313"/>
    </source>
</evidence>
<name>A0AAE1FXR7_PETCI</name>
<dbReference type="Proteomes" id="UP001286313">
    <property type="component" value="Unassembled WGS sequence"/>
</dbReference>
<sequence length="112" mass="11887">MRAAPTLLLLPFPTSSSPLSVLTLRAFSHSPPLTHTCPPSPTNPLLVSALPTSPTYAFPPYFPPTPANQPTLLSQCPRLVEWHDPLSPVPPSLSASQPAPATSMGIRGSLRE</sequence>
<feature type="compositionally biased region" description="Low complexity" evidence="1">
    <location>
        <begin position="92"/>
        <end position="103"/>
    </location>
</feature>
<gene>
    <name evidence="2" type="ORF">Pcinc_013880</name>
</gene>
<keyword evidence="3" id="KW-1185">Reference proteome</keyword>
<protein>
    <submittedName>
        <fullName evidence="2">Uncharacterized protein</fullName>
    </submittedName>
</protein>
<evidence type="ECO:0000256" key="1">
    <source>
        <dbReference type="SAM" id="MobiDB-lite"/>
    </source>
</evidence>